<sequence>VTNEPISKRSKEDSKDEALQQLYQLCPDLNGQTWIKALSSQHFFKGKKSALATIFLKPNCNKMNIGQIIKDKNYSPYFKNIQIVILLSIKDTLTTMIYNDIELIELYIKKTIHGCWEPIKCTIFVNDLEVRANFLEENGIRHKISTIDEIHLIVQFFKTLHACIGQCTKGK</sequence>
<evidence type="ECO:0000313" key="2">
    <source>
        <dbReference type="Proteomes" id="UP000789901"/>
    </source>
</evidence>
<feature type="non-terminal residue" evidence="1">
    <location>
        <position position="1"/>
    </location>
</feature>
<proteinExistence type="predicted"/>
<accession>A0ABN7VF97</accession>
<comment type="caution">
    <text evidence="1">The sequence shown here is derived from an EMBL/GenBank/DDBJ whole genome shotgun (WGS) entry which is preliminary data.</text>
</comment>
<gene>
    <name evidence="1" type="ORF">GMARGA_LOCUS17285</name>
</gene>
<reference evidence="1 2" key="1">
    <citation type="submission" date="2021-06" db="EMBL/GenBank/DDBJ databases">
        <authorList>
            <person name="Kallberg Y."/>
            <person name="Tangrot J."/>
            <person name="Rosling A."/>
        </authorList>
    </citation>
    <scope>NUCLEOTIDE SEQUENCE [LARGE SCALE GENOMIC DNA]</scope>
    <source>
        <strain evidence="1 2">120-4 pot B 10/14</strain>
    </source>
</reference>
<keyword evidence="2" id="KW-1185">Reference proteome</keyword>
<dbReference type="EMBL" id="CAJVQB010013000">
    <property type="protein sequence ID" value="CAG8759300.1"/>
    <property type="molecule type" value="Genomic_DNA"/>
</dbReference>
<name>A0ABN7VF97_GIGMA</name>
<evidence type="ECO:0000313" key="1">
    <source>
        <dbReference type="EMBL" id="CAG8759300.1"/>
    </source>
</evidence>
<dbReference type="Proteomes" id="UP000789901">
    <property type="component" value="Unassembled WGS sequence"/>
</dbReference>
<organism evidence="1 2">
    <name type="scientific">Gigaspora margarita</name>
    <dbReference type="NCBI Taxonomy" id="4874"/>
    <lineage>
        <taxon>Eukaryota</taxon>
        <taxon>Fungi</taxon>
        <taxon>Fungi incertae sedis</taxon>
        <taxon>Mucoromycota</taxon>
        <taxon>Glomeromycotina</taxon>
        <taxon>Glomeromycetes</taxon>
        <taxon>Diversisporales</taxon>
        <taxon>Gigasporaceae</taxon>
        <taxon>Gigaspora</taxon>
    </lineage>
</organism>
<protein>
    <submittedName>
        <fullName evidence="1">16523_t:CDS:1</fullName>
    </submittedName>
</protein>